<name>A0A699Y880_HAELA</name>
<dbReference type="PANTHER" id="PTHR31600">
    <property type="entry name" value="TINY MACROCYSTS PROTEIN B-RELATED"/>
    <property type="match status" value="1"/>
</dbReference>
<evidence type="ECO:0000313" key="1">
    <source>
        <dbReference type="EMBL" id="GFH06387.1"/>
    </source>
</evidence>
<dbReference type="PANTHER" id="PTHR31600:SF2">
    <property type="entry name" value="GAMETE ENRICHED GENE 10 PROTEIN-RELATED"/>
    <property type="match status" value="1"/>
</dbReference>
<protein>
    <submittedName>
        <fullName evidence="1">Tiny macrocysts protein B</fullName>
    </submittedName>
</protein>
<feature type="non-terminal residue" evidence="1">
    <location>
        <position position="143"/>
    </location>
</feature>
<reference evidence="1 2" key="1">
    <citation type="submission" date="2020-02" db="EMBL/GenBank/DDBJ databases">
        <title>Draft genome sequence of Haematococcus lacustris strain NIES-144.</title>
        <authorList>
            <person name="Morimoto D."/>
            <person name="Nakagawa S."/>
            <person name="Yoshida T."/>
            <person name="Sawayama S."/>
        </authorList>
    </citation>
    <scope>NUCLEOTIDE SEQUENCE [LARGE SCALE GENOMIC DNA]</scope>
    <source>
        <strain evidence="1 2">NIES-144</strain>
    </source>
</reference>
<sequence length="143" mass="15732">MQESVVDLNAVGHTVPGVRGLQNATQEIGESMEDLDVIMPELKYLDSNPITVTNVTTNLWDLGNDLIGRVQKLQHNAAAINASGRRLSDTADYLFIMANGMDSVWGGYQKTLSSFVELTVRNSDRMNMVHLVVLGVEGILLTW</sequence>
<dbReference type="EMBL" id="BLLF01000036">
    <property type="protein sequence ID" value="GFH06387.1"/>
    <property type="molecule type" value="Genomic_DNA"/>
</dbReference>
<keyword evidence="2" id="KW-1185">Reference proteome</keyword>
<evidence type="ECO:0000313" key="2">
    <source>
        <dbReference type="Proteomes" id="UP000485058"/>
    </source>
</evidence>
<proteinExistence type="predicted"/>
<comment type="caution">
    <text evidence="1">The sequence shown here is derived from an EMBL/GenBank/DDBJ whole genome shotgun (WGS) entry which is preliminary data.</text>
</comment>
<accession>A0A699Y880</accession>
<dbReference type="Proteomes" id="UP000485058">
    <property type="component" value="Unassembled WGS sequence"/>
</dbReference>
<dbReference type="AlphaFoldDB" id="A0A699Y880"/>
<organism evidence="1 2">
    <name type="scientific">Haematococcus lacustris</name>
    <name type="common">Green alga</name>
    <name type="synonym">Haematococcus pluvialis</name>
    <dbReference type="NCBI Taxonomy" id="44745"/>
    <lineage>
        <taxon>Eukaryota</taxon>
        <taxon>Viridiplantae</taxon>
        <taxon>Chlorophyta</taxon>
        <taxon>core chlorophytes</taxon>
        <taxon>Chlorophyceae</taxon>
        <taxon>CS clade</taxon>
        <taxon>Chlamydomonadales</taxon>
        <taxon>Haematococcaceae</taxon>
        <taxon>Haematococcus</taxon>
    </lineage>
</organism>
<gene>
    <name evidence="1" type="ORF">HaLaN_01008</name>
</gene>
<dbReference type="InterPro" id="IPR052994">
    <property type="entry name" value="Tiny_macrocysts_regulators"/>
</dbReference>